<name>A0ACC0W8S2_9STRA</name>
<evidence type="ECO:0000313" key="1">
    <source>
        <dbReference type="EMBL" id="KAI9915149.1"/>
    </source>
</evidence>
<dbReference type="EMBL" id="CM047582">
    <property type="protein sequence ID" value="KAI9915149.1"/>
    <property type="molecule type" value="Genomic_DNA"/>
</dbReference>
<evidence type="ECO:0000313" key="2">
    <source>
        <dbReference type="Proteomes" id="UP001163321"/>
    </source>
</evidence>
<organism evidence="1 2">
    <name type="scientific">Peronosclerospora sorghi</name>
    <dbReference type="NCBI Taxonomy" id="230839"/>
    <lineage>
        <taxon>Eukaryota</taxon>
        <taxon>Sar</taxon>
        <taxon>Stramenopiles</taxon>
        <taxon>Oomycota</taxon>
        <taxon>Peronosporomycetes</taxon>
        <taxon>Peronosporales</taxon>
        <taxon>Peronosporaceae</taxon>
        <taxon>Peronosclerospora</taxon>
    </lineage>
</organism>
<sequence length="75" mass="7889">MDDPPSRKTSTLLVVLEGSREHVVRVSCGGVLTNFTVPFVAFALGLNLLAPPLSSGSPAISTLFSAIYSSSFQPH</sequence>
<keyword evidence="2" id="KW-1185">Reference proteome</keyword>
<proteinExistence type="predicted"/>
<protein>
    <submittedName>
        <fullName evidence="1">Uncharacterized protein</fullName>
    </submittedName>
</protein>
<dbReference type="Proteomes" id="UP001163321">
    <property type="component" value="Chromosome 3"/>
</dbReference>
<reference evidence="1 2" key="1">
    <citation type="journal article" date="2022" name="bioRxiv">
        <title>The genome of the oomycete Peronosclerospora sorghi, a cosmopolitan pathogen of maize and sorghum, is inflated with dispersed pseudogenes.</title>
        <authorList>
            <person name="Fletcher K."/>
            <person name="Martin F."/>
            <person name="Isakeit T."/>
            <person name="Cavanaugh K."/>
            <person name="Magill C."/>
            <person name="Michelmore R."/>
        </authorList>
    </citation>
    <scope>NUCLEOTIDE SEQUENCE [LARGE SCALE GENOMIC DNA]</scope>
    <source>
        <strain evidence="1">P6</strain>
    </source>
</reference>
<gene>
    <name evidence="1" type="ORF">PsorP6_007988</name>
</gene>
<accession>A0ACC0W8S2</accession>
<comment type="caution">
    <text evidence="1">The sequence shown here is derived from an EMBL/GenBank/DDBJ whole genome shotgun (WGS) entry which is preliminary data.</text>
</comment>